<gene>
    <name evidence="1" type="ORF">DVH24_014849</name>
</gene>
<dbReference type="AlphaFoldDB" id="A0A498K025"/>
<protein>
    <submittedName>
        <fullName evidence="1">Uncharacterized protein</fullName>
    </submittedName>
</protein>
<keyword evidence="2" id="KW-1185">Reference proteome</keyword>
<comment type="caution">
    <text evidence="1">The sequence shown here is derived from an EMBL/GenBank/DDBJ whole genome shotgun (WGS) entry which is preliminary data.</text>
</comment>
<evidence type="ECO:0000313" key="1">
    <source>
        <dbReference type="EMBL" id="RXI01500.1"/>
    </source>
</evidence>
<dbReference type="Proteomes" id="UP000290289">
    <property type="component" value="Chromosome 4"/>
</dbReference>
<name>A0A498K025_MALDO</name>
<sequence>MAFVVKDLQPLRAAVRRQPRYHLHLPQRSHVAAALDDVAALDEVFVRLRVVEAPHHRPHGGHGRSDLLSHGGAALVGPHSVRVVPRHGFRAADPPPLWFWYCDDAVFDVAEVAREALCLALLWLPFCVPQDRTSCSRTEVERKYNKNSFREIARSTIFDTPNIGRVHYVPLRFVPSHVP</sequence>
<dbReference type="EMBL" id="RDQH01000330">
    <property type="protein sequence ID" value="RXI01500.1"/>
    <property type="molecule type" value="Genomic_DNA"/>
</dbReference>
<organism evidence="1 2">
    <name type="scientific">Malus domestica</name>
    <name type="common">Apple</name>
    <name type="synonym">Pyrus malus</name>
    <dbReference type="NCBI Taxonomy" id="3750"/>
    <lineage>
        <taxon>Eukaryota</taxon>
        <taxon>Viridiplantae</taxon>
        <taxon>Streptophyta</taxon>
        <taxon>Embryophyta</taxon>
        <taxon>Tracheophyta</taxon>
        <taxon>Spermatophyta</taxon>
        <taxon>Magnoliopsida</taxon>
        <taxon>eudicotyledons</taxon>
        <taxon>Gunneridae</taxon>
        <taxon>Pentapetalae</taxon>
        <taxon>rosids</taxon>
        <taxon>fabids</taxon>
        <taxon>Rosales</taxon>
        <taxon>Rosaceae</taxon>
        <taxon>Amygdaloideae</taxon>
        <taxon>Maleae</taxon>
        <taxon>Malus</taxon>
    </lineage>
</organism>
<evidence type="ECO:0000313" key="2">
    <source>
        <dbReference type="Proteomes" id="UP000290289"/>
    </source>
</evidence>
<proteinExistence type="predicted"/>
<accession>A0A498K025</accession>
<reference evidence="1 2" key="1">
    <citation type="submission" date="2018-10" db="EMBL/GenBank/DDBJ databases">
        <title>A high-quality apple genome assembly.</title>
        <authorList>
            <person name="Hu J."/>
        </authorList>
    </citation>
    <scope>NUCLEOTIDE SEQUENCE [LARGE SCALE GENOMIC DNA]</scope>
    <source>
        <strain evidence="2">cv. HFTH1</strain>
        <tissue evidence="1">Young leaf</tissue>
    </source>
</reference>